<keyword evidence="1" id="KW-1133">Transmembrane helix</keyword>
<organism evidence="2 3">
    <name type="scientific">Candidatus Synechococcus calcipolaris G9</name>
    <dbReference type="NCBI Taxonomy" id="1497997"/>
    <lineage>
        <taxon>Bacteria</taxon>
        <taxon>Bacillati</taxon>
        <taxon>Cyanobacteriota</taxon>
        <taxon>Cyanophyceae</taxon>
        <taxon>Synechococcales</taxon>
        <taxon>Synechococcaceae</taxon>
        <taxon>Synechococcus</taxon>
    </lineage>
</organism>
<sequence>MNDNPYEKLQVPEDASFEQIQEARDLLLQTHYGDDRLRTEIEAAYDAILMERLRLRQEGKIKVPERIRYAERLAEQAPQKNARTPAHPAVTWGRQQLDLPKMRGLLITTGVFAGLAILGIYAGSTDSLALVLSLGVTFNIVWISRKEQRLGRAFLLTLIALVVGAGMAALLLNLGVLPLALGTEEAVSLAVFVTFWLVSNFLR</sequence>
<evidence type="ECO:0000256" key="1">
    <source>
        <dbReference type="SAM" id="Phobius"/>
    </source>
</evidence>
<keyword evidence="3" id="KW-1185">Reference proteome</keyword>
<feature type="transmembrane region" description="Helical" evidence="1">
    <location>
        <begin position="155"/>
        <end position="180"/>
    </location>
</feature>
<dbReference type="PANTHER" id="PTHR33372">
    <property type="match status" value="1"/>
</dbReference>
<evidence type="ECO:0000313" key="2">
    <source>
        <dbReference type="EMBL" id="MDG2991649.1"/>
    </source>
</evidence>
<reference evidence="2" key="2">
    <citation type="submission" date="2022-01" db="EMBL/GenBank/DDBJ databases">
        <authorList>
            <person name="Zivanovic Y."/>
            <person name="Moreira D."/>
            <person name="Lopez-Garcia P."/>
        </authorList>
    </citation>
    <scope>NUCLEOTIDE SEQUENCE</scope>
    <source>
        <strain evidence="2">G9</strain>
    </source>
</reference>
<dbReference type="PANTHER" id="PTHR33372:SF2">
    <property type="entry name" value="PROTEIN CHAPERONE-LIKE PROTEIN OF POR1, CHLOROPLASTIC"/>
    <property type="match status" value="1"/>
</dbReference>
<dbReference type="RefSeq" id="WP_277867511.1">
    <property type="nucleotide sequence ID" value="NZ_JAKKUT010000002.1"/>
</dbReference>
<keyword evidence="1" id="KW-0472">Membrane</keyword>
<feature type="transmembrane region" description="Helical" evidence="1">
    <location>
        <begin position="127"/>
        <end position="143"/>
    </location>
</feature>
<evidence type="ECO:0000313" key="3">
    <source>
        <dbReference type="Proteomes" id="UP001154265"/>
    </source>
</evidence>
<accession>A0ABT6F1D6</accession>
<keyword evidence="1" id="KW-0812">Transmembrane</keyword>
<gene>
    <name evidence="2" type="ORF">L3556_12000</name>
</gene>
<dbReference type="Proteomes" id="UP001154265">
    <property type="component" value="Unassembled WGS sequence"/>
</dbReference>
<reference evidence="2" key="1">
    <citation type="journal article" date="2022" name="Genome Biol. Evol.">
        <title>A New Gene Family Diagnostic for Intracellular Biomineralization of Amorphous Ca Carbonates by Cyanobacteria.</title>
        <authorList>
            <person name="Benzerara K."/>
            <person name="Duprat E."/>
            <person name="Bitard-Feildel T."/>
            <person name="Caumes G."/>
            <person name="Cassier-Chauvat C."/>
            <person name="Chauvat F."/>
            <person name="Dezi M."/>
            <person name="Diop S.I."/>
            <person name="Gaschignard G."/>
            <person name="Gorgen S."/>
            <person name="Gugger M."/>
            <person name="Lopez-Garcia P."/>
            <person name="Millet M."/>
            <person name="Skouri-Panet F."/>
            <person name="Moreira D."/>
            <person name="Callebaut I."/>
        </authorList>
    </citation>
    <scope>NUCLEOTIDE SEQUENCE</scope>
    <source>
        <strain evidence="2">G9</strain>
    </source>
</reference>
<proteinExistence type="predicted"/>
<dbReference type="Pfam" id="PF11833">
    <property type="entry name" value="CPP1-like"/>
    <property type="match status" value="1"/>
</dbReference>
<protein>
    <submittedName>
        <fullName evidence="2">CPP1-like family protein</fullName>
    </submittedName>
</protein>
<name>A0ABT6F1D6_9SYNE</name>
<dbReference type="InterPro" id="IPR021788">
    <property type="entry name" value="CPP1-like"/>
</dbReference>
<dbReference type="EMBL" id="JAKKUT010000002">
    <property type="protein sequence ID" value="MDG2991649.1"/>
    <property type="molecule type" value="Genomic_DNA"/>
</dbReference>
<comment type="caution">
    <text evidence="2">The sequence shown here is derived from an EMBL/GenBank/DDBJ whole genome shotgun (WGS) entry which is preliminary data.</text>
</comment>
<feature type="transmembrane region" description="Helical" evidence="1">
    <location>
        <begin position="104"/>
        <end position="121"/>
    </location>
</feature>
<feature type="transmembrane region" description="Helical" evidence="1">
    <location>
        <begin position="186"/>
        <end position="202"/>
    </location>
</feature>